<protein>
    <submittedName>
        <fullName evidence="2">Uncharacterized protein</fullName>
    </submittedName>
</protein>
<evidence type="ECO:0000313" key="2">
    <source>
        <dbReference type="EMBL" id="CEM18190.1"/>
    </source>
</evidence>
<dbReference type="PhylomeDB" id="A0A0G4FTH3"/>
<dbReference type="InParanoid" id="A0A0G4FTH3"/>
<feature type="region of interest" description="Disordered" evidence="1">
    <location>
        <begin position="1"/>
        <end position="46"/>
    </location>
</feature>
<evidence type="ECO:0000313" key="3">
    <source>
        <dbReference type="Proteomes" id="UP000041254"/>
    </source>
</evidence>
<dbReference type="EMBL" id="CDMY01000499">
    <property type="protein sequence ID" value="CEM18190.1"/>
    <property type="molecule type" value="Genomic_DNA"/>
</dbReference>
<organism evidence="2 3">
    <name type="scientific">Vitrella brassicaformis (strain CCMP3155)</name>
    <dbReference type="NCBI Taxonomy" id="1169540"/>
    <lineage>
        <taxon>Eukaryota</taxon>
        <taxon>Sar</taxon>
        <taxon>Alveolata</taxon>
        <taxon>Colpodellida</taxon>
        <taxon>Vitrellaceae</taxon>
        <taxon>Vitrella</taxon>
    </lineage>
</organism>
<feature type="region of interest" description="Disordered" evidence="1">
    <location>
        <begin position="125"/>
        <end position="161"/>
    </location>
</feature>
<dbReference type="AlphaFoldDB" id="A0A0G4FTH3"/>
<feature type="compositionally biased region" description="Polar residues" evidence="1">
    <location>
        <begin position="8"/>
        <end position="38"/>
    </location>
</feature>
<dbReference type="Proteomes" id="UP000041254">
    <property type="component" value="Unassembled WGS sequence"/>
</dbReference>
<evidence type="ECO:0000256" key="1">
    <source>
        <dbReference type="SAM" id="MobiDB-lite"/>
    </source>
</evidence>
<proteinExistence type="predicted"/>
<reference evidence="2 3" key="1">
    <citation type="submission" date="2014-11" db="EMBL/GenBank/DDBJ databases">
        <authorList>
            <person name="Zhu J."/>
            <person name="Qi W."/>
            <person name="Song R."/>
        </authorList>
    </citation>
    <scope>NUCLEOTIDE SEQUENCE [LARGE SCALE GENOMIC DNA]</scope>
</reference>
<feature type="compositionally biased region" description="Polar residues" evidence="1">
    <location>
        <begin position="130"/>
        <end position="142"/>
    </location>
</feature>
<keyword evidence="3" id="KW-1185">Reference proteome</keyword>
<name>A0A0G4FTH3_VITBC</name>
<feature type="compositionally biased region" description="Basic and acidic residues" evidence="1">
    <location>
        <begin position="150"/>
        <end position="161"/>
    </location>
</feature>
<sequence>MAAKSLTRGGQTATEADRQTQIGTAASSRSSVPDSGQTAAHHDASDFETYLEKADAILRRNEEYLIALDESQDRFAQSSLGRVLRYFSIWEPHYTGALARSRCREDQPCRHKTCRACRGEVPYRRVPTSHAGTDTRQQSDEQGVTDEREEGLRARLMPDNK</sequence>
<dbReference type="VEuPathDB" id="CryptoDB:Vbra_16163"/>
<gene>
    <name evidence="2" type="ORF">Vbra_16163</name>
</gene>
<accession>A0A0G4FTH3</accession>